<keyword evidence="6" id="KW-0472">Membrane</keyword>
<dbReference type="Gene3D" id="1.10.510.10">
    <property type="entry name" value="Transferase(Phosphotransferase) domain 1"/>
    <property type="match status" value="1"/>
</dbReference>
<organism evidence="8 9">
    <name type="scientific">Artemisia annua</name>
    <name type="common">Sweet wormwood</name>
    <dbReference type="NCBI Taxonomy" id="35608"/>
    <lineage>
        <taxon>Eukaryota</taxon>
        <taxon>Viridiplantae</taxon>
        <taxon>Streptophyta</taxon>
        <taxon>Embryophyta</taxon>
        <taxon>Tracheophyta</taxon>
        <taxon>Spermatophyta</taxon>
        <taxon>Magnoliopsida</taxon>
        <taxon>eudicotyledons</taxon>
        <taxon>Gunneridae</taxon>
        <taxon>Pentapetalae</taxon>
        <taxon>asterids</taxon>
        <taxon>campanulids</taxon>
        <taxon>Asterales</taxon>
        <taxon>Asteraceae</taxon>
        <taxon>Asteroideae</taxon>
        <taxon>Anthemideae</taxon>
        <taxon>Artemisiinae</taxon>
        <taxon>Artemisia</taxon>
    </lineage>
</organism>
<keyword evidence="5" id="KW-1133">Transmembrane helix</keyword>
<evidence type="ECO:0000256" key="1">
    <source>
        <dbReference type="ARBA" id="ARBA00004479"/>
    </source>
</evidence>
<keyword evidence="2" id="KW-0418">Kinase</keyword>
<evidence type="ECO:0000256" key="5">
    <source>
        <dbReference type="ARBA" id="ARBA00022989"/>
    </source>
</evidence>
<keyword evidence="2" id="KW-0808">Transferase</keyword>
<dbReference type="OrthoDB" id="4062651at2759"/>
<comment type="caution">
    <text evidence="8">The sequence shown here is derived from an EMBL/GenBank/DDBJ whole genome shotgun (WGS) entry which is preliminary data.</text>
</comment>
<keyword evidence="8" id="KW-0430">Lectin</keyword>
<protein>
    <submittedName>
        <fullName evidence="8">Concanavalin A-like lectin/glucanase domain-containing protein</fullName>
    </submittedName>
</protein>
<dbReference type="GO" id="GO:0004674">
    <property type="term" value="F:protein serine/threonine kinase activity"/>
    <property type="evidence" value="ECO:0007669"/>
    <property type="project" value="UniProtKB-KW"/>
</dbReference>
<keyword evidence="4" id="KW-0732">Signal</keyword>
<dbReference type="EMBL" id="PKPP01010805">
    <property type="protein sequence ID" value="PWA45350.1"/>
    <property type="molecule type" value="Genomic_DNA"/>
</dbReference>
<evidence type="ECO:0000313" key="8">
    <source>
        <dbReference type="EMBL" id="PWA45350.1"/>
    </source>
</evidence>
<proteinExistence type="predicted"/>
<dbReference type="GO" id="GO:0030246">
    <property type="term" value="F:carbohydrate binding"/>
    <property type="evidence" value="ECO:0007669"/>
    <property type="project" value="UniProtKB-KW"/>
</dbReference>
<dbReference type="GO" id="GO:0016020">
    <property type="term" value="C:membrane"/>
    <property type="evidence" value="ECO:0007669"/>
    <property type="project" value="UniProtKB-SubCell"/>
</dbReference>
<dbReference type="PANTHER" id="PTHR27009">
    <property type="entry name" value="RUST RESISTANCE KINASE LR10-RELATED"/>
    <property type="match status" value="1"/>
</dbReference>
<evidence type="ECO:0000313" key="9">
    <source>
        <dbReference type="Proteomes" id="UP000245207"/>
    </source>
</evidence>
<sequence>MKNRICSKEDELARKMVTVSLWCIQSNPSDRPSISKVVEMLEGSFNHYKFHLDIFAGHISQCLVKEQPH</sequence>
<dbReference type="AlphaFoldDB" id="A0A2U1L8K5"/>
<reference evidence="8 9" key="1">
    <citation type="journal article" date="2018" name="Mol. Plant">
        <title>The genome of Artemisia annua provides insight into the evolution of Asteraceae family and artemisinin biosynthesis.</title>
        <authorList>
            <person name="Shen Q."/>
            <person name="Zhang L."/>
            <person name="Liao Z."/>
            <person name="Wang S."/>
            <person name="Yan T."/>
            <person name="Shi P."/>
            <person name="Liu M."/>
            <person name="Fu X."/>
            <person name="Pan Q."/>
            <person name="Wang Y."/>
            <person name="Lv Z."/>
            <person name="Lu X."/>
            <person name="Zhang F."/>
            <person name="Jiang W."/>
            <person name="Ma Y."/>
            <person name="Chen M."/>
            <person name="Hao X."/>
            <person name="Li L."/>
            <person name="Tang Y."/>
            <person name="Lv G."/>
            <person name="Zhou Y."/>
            <person name="Sun X."/>
            <person name="Brodelius P.E."/>
            <person name="Rose J.K.C."/>
            <person name="Tang K."/>
        </authorList>
    </citation>
    <scope>NUCLEOTIDE SEQUENCE [LARGE SCALE GENOMIC DNA]</scope>
    <source>
        <strain evidence="9">cv. Huhao1</strain>
        <tissue evidence="8">Leaf</tissue>
    </source>
</reference>
<keyword evidence="7" id="KW-0325">Glycoprotein</keyword>
<evidence type="ECO:0000256" key="7">
    <source>
        <dbReference type="ARBA" id="ARBA00023180"/>
    </source>
</evidence>
<evidence type="ECO:0000256" key="2">
    <source>
        <dbReference type="ARBA" id="ARBA00022527"/>
    </source>
</evidence>
<gene>
    <name evidence="8" type="ORF">CTI12_AA518580</name>
</gene>
<evidence type="ECO:0000256" key="6">
    <source>
        <dbReference type="ARBA" id="ARBA00023136"/>
    </source>
</evidence>
<keyword evidence="3" id="KW-0812">Transmembrane</keyword>
<evidence type="ECO:0000256" key="3">
    <source>
        <dbReference type="ARBA" id="ARBA00022692"/>
    </source>
</evidence>
<evidence type="ECO:0000256" key="4">
    <source>
        <dbReference type="ARBA" id="ARBA00022729"/>
    </source>
</evidence>
<keyword evidence="2" id="KW-0723">Serine/threonine-protein kinase</keyword>
<dbReference type="STRING" id="35608.A0A2U1L8K5"/>
<dbReference type="InterPro" id="IPR045874">
    <property type="entry name" value="LRK10/LRL21-25-like"/>
</dbReference>
<comment type="subcellular location">
    <subcellularLocation>
        <location evidence="1">Membrane</location>
        <topology evidence="1">Single-pass type I membrane protein</topology>
    </subcellularLocation>
</comment>
<dbReference type="Proteomes" id="UP000245207">
    <property type="component" value="Unassembled WGS sequence"/>
</dbReference>
<keyword evidence="9" id="KW-1185">Reference proteome</keyword>
<name>A0A2U1L8K5_ARTAN</name>
<accession>A0A2U1L8K5</accession>